<evidence type="ECO:0000256" key="1">
    <source>
        <dbReference type="SAM" id="SignalP"/>
    </source>
</evidence>
<proteinExistence type="predicted"/>
<keyword evidence="1" id="KW-0732">Signal</keyword>
<dbReference type="EMBL" id="LLZU01000016">
    <property type="protein sequence ID" value="KRV48994.1"/>
    <property type="molecule type" value="Genomic_DNA"/>
</dbReference>
<dbReference type="STRING" id="76728.AQ490_22005"/>
<comment type="caution">
    <text evidence="2">The sequence shown here is derived from an EMBL/GenBank/DDBJ whole genome shotgun (WGS) entry which is preliminary data.</text>
</comment>
<accession>A0A0T6LT39</accession>
<feature type="signal peptide" evidence="1">
    <location>
        <begin position="1"/>
        <end position="23"/>
    </location>
</feature>
<dbReference type="InterPro" id="IPR011044">
    <property type="entry name" value="Quino_amine_DH_bsu"/>
</dbReference>
<organism evidence="2 3">
    <name type="scientific">Wenjunlia vitaminophila</name>
    <name type="common">Streptomyces vitaminophilus</name>
    <dbReference type="NCBI Taxonomy" id="76728"/>
    <lineage>
        <taxon>Bacteria</taxon>
        <taxon>Bacillati</taxon>
        <taxon>Actinomycetota</taxon>
        <taxon>Actinomycetes</taxon>
        <taxon>Kitasatosporales</taxon>
        <taxon>Streptomycetaceae</taxon>
        <taxon>Wenjunlia</taxon>
    </lineage>
</organism>
<dbReference type="Proteomes" id="UP000050867">
    <property type="component" value="Unassembled WGS sequence"/>
</dbReference>
<gene>
    <name evidence="2" type="ORF">AQ490_22005</name>
</gene>
<dbReference type="Pfam" id="PF20055">
    <property type="entry name" value="DUF6454"/>
    <property type="match status" value="1"/>
</dbReference>
<dbReference type="AlphaFoldDB" id="A0A0T6LT39"/>
<dbReference type="OrthoDB" id="7064788at2"/>
<dbReference type="InterPro" id="IPR046312">
    <property type="entry name" value="DUF6454"/>
</dbReference>
<reference evidence="2 3" key="1">
    <citation type="submission" date="2015-10" db="EMBL/GenBank/DDBJ databases">
        <title>Draft genome sequence of pyrrolomycin-producing Streptomyces vitaminophilus.</title>
        <authorList>
            <person name="Graham D.E."/>
            <person name="Mahan K.M."/>
            <person name="Klingeman D.M."/>
            <person name="Hettich R.L."/>
            <person name="Parry R.J."/>
        </authorList>
    </citation>
    <scope>NUCLEOTIDE SEQUENCE [LARGE SCALE GENOMIC DNA]</scope>
    <source>
        <strain evidence="2 3">ATCC 31673</strain>
    </source>
</reference>
<protein>
    <submittedName>
        <fullName evidence="2">Uncharacterized protein</fullName>
    </submittedName>
</protein>
<keyword evidence="3" id="KW-1185">Reference proteome</keyword>
<dbReference type="RefSeq" id="WP_018384881.1">
    <property type="nucleotide sequence ID" value="NZ_LLZU01000016.1"/>
</dbReference>
<dbReference type="eggNOG" id="COG3391">
    <property type="taxonomic scope" value="Bacteria"/>
</dbReference>
<evidence type="ECO:0000313" key="3">
    <source>
        <dbReference type="Proteomes" id="UP000050867"/>
    </source>
</evidence>
<sequence>MRRTIGSRTAVLAGVLLAVAAVAATAVPAAGGAPTSGDEPLARAVTQLDRATRWTLAERIRLDFPTHHPQGLTRVGDRLFLSSVEVIEPPVKYPEPVDGHDRSPGRGRGHVFVLDLEGRLLQDIVLGEGHAYHPGGIDSDGTSLWVPVAEYRQYSASIIYRIDLRTLTAHREFEVPDHVGGIVPDPRTGKLHGVTWGSREFYTWSRSGRQLEHTRNPSHFVDYQDCAYTERGLMLCTGVTNFRSASGAAFELGGIALLDLATRSVRHEVPIQLWSSAGHVATRNPVHLETDGGTLRMWAAPDDGEEVSGTELLVYQAVVG</sequence>
<name>A0A0T6LT39_WENVI</name>
<evidence type="ECO:0000313" key="2">
    <source>
        <dbReference type="EMBL" id="KRV48994.1"/>
    </source>
</evidence>
<dbReference type="SUPFAM" id="SSF50969">
    <property type="entry name" value="YVTN repeat-like/Quinoprotein amine dehydrogenase"/>
    <property type="match status" value="1"/>
</dbReference>
<feature type="chain" id="PRO_5038705285" evidence="1">
    <location>
        <begin position="24"/>
        <end position="320"/>
    </location>
</feature>